<evidence type="ECO:0000256" key="1">
    <source>
        <dbReference type="SAM" id="MobiDB-lite"/>
    </source>
</evidence>
<feature type="region of interest" description="Disordered" evidence="1">
    <location>
        <begin position="140"/>
        <end position="227"/>
    </location>
</feature>
<reference evidence="3" key="2">
    <citation type="submission" date="2018-02" db="UniProtKB">
        <authorList>
            <consortium name="EnsemblPlants"/>
        </authorList>
    </citation>
    <scope>IDENTIFICATION</scope>
    <source>
        <strain evidence="3">Williams 82</strain>
    </source>
</reference>
<dbReference type="Proteomes" id="UP000008827">
    <property type="component" value="Chromosome 4"/>
</dbReference>
<dbReference type="AlphaFoldDB" id="A0A0R0KCK6"/>
<feature type="compositionally biased region" description="Basic and acidic residues" evidence="1">
    <location>
        <begin position="81"/>
        <end position="93"/>
    </location>
</feature>
<evidence type="ECO:0000313" key="3">
    <source>
        <dbReference type="EnsemblPlants" id="KRH61039"/>
    </source>
</evidence>
<proteinExistence type="predicted"/>
<feature type="compositionally biased region" description="Acidic residues" evidence="1">
    <location>
        <begin position="202"/>
        <end position="215"/>
    </location>
</feature>
<dbReference type="ExpressionAtlas" id="A0A0R0KCK6">
    <property type="expression patterns" value="baseline and differential"/>
</dbReference>
<accession>A0A0R0KCK6</accession>
<dbReference type="Gramene" id="KRH61039">
    <property type="protein sequence ID" value="KRH61039"/>
    <property type="gene ID" value="GLYMA_04G024100"/>
</dbReference>
<keyword evidence="4" id="KW-1185">Reference proteome</keyword>
<reference evidence="2 3" key="1">
    <citation type="journal article" date="2010" name="Nature">
        <title>Genome sequence of the palaeopolyploid soybean.</title>
        <authorList>
            <person name="Schmutz J."/>
            <person name="Cannon S.B."/>
            <person name="Schlueter J."/>
            <person name="Ma J."/>
            <person name="Mitros T."/>
            <person name="Nelson W."/>
            <person name="Hyten D.L."/>
            <person name="Song Q."/>
            <person name="Thelen J.J."/>
            <person name="Cheng J."/>
            <person name="Xu D."/>
            <person name="Hellsten U."/>
            <person name="May G.D."/>
            <person name="Yu Y."/>
            <person name="Sakurai T."/>
            <person name="Umezawa T."/>
            <person name="Bhattacharyya M.K."/>
            <person name="Sandhu D."/>
            <person name="Valliyodan B."/>
            <person name="Lindquist E."/>
            <person name="Peto M."/>
            <person name="Grant D."/>
            <person name="Shu S."/>
            <person name="Goodstein D."/>
            <person name="Barry K."/>
            <person name="Futrell-Griggs M."/>
            <person name="Abernathy B."/>
            <person name="Du J."/>
            <person name="Tian Z."/>
            <person name="Zhu L."/>
            <person name="Gill N."/>
            <person name="Joshi T."/>
            <person name="Libault M."/>
            <person name="Sethuraman A."/>
            <person name="Zhang X.-C."/>
            <person name="Shinozaki K."/>
            <person name="Nguyen H.T."/>
            <person name="Wing R.A."/>
            <person name="Cregan P."/>
            <person name="Specht J."/>
            <person name="Grimwood J."/>
            <person name="Rokhsar D."/>
            <person name="Stacey G."/>
            <person name="Shoemaker R.C."/>
            <person name="Jackson S.A."/>
        </authorList>
    </citation>
    <scope>NUCLEOTIDE SEQUENCE</scope>
    <source>
        <strain evidence="3">cv. Williams 82</strain>
        <tissue evidence="2">Callus</tissue>
    </source>
</reference>
<sequence>MPSEDSKPVVKKEVDFSNKSFVSKKVLTSNSKVTKVKKEDNDDDDFPIGRRTSNSKEVKKKKKVIIKEEENKNNKKKKEKKVYDLPGQKRDPPEEVCSDPLRIFYETLFKQVPSSEMSQIWLMESGLLPKDVAKKVYEKKKKVPQKLTSPVKSVAAVKSNTKSVTVKKKSPASPVSSVKKKTTTTNSTSKQSKKRKVKDLSSEDDDDTNSSDDEFILSSVAKRRKMA</sequence>
<protein>
    <submittedName>
        <fullName evidence="2 3">Uncharacterized protein</fullName>
    </submittedName>
</protein>
<gene>
    <name evidence="3" type="primary">LOC100781174</name>
    <name evidence="2" type="ORF">GLYMA_04G024100</name>
</gene>
<feature type="compositionally biased region" description="Low complexity" evidence="1">
    <location>
        <begin position="171"/>
        <end position="190"/>
    </location>
</feature>
<name>A0A0R0KCK6_SOYBN</name>
<dbReference type="PANTHER" id="PTHR33828">
    <property type="entry name" value="OS05G0596200 PROTEIN"/>
    <property type="match status" value="1"/>
</dbReference>
<reference evidence="2" key="3">
    <citation type="submission" date="2018-07" db="EMBL/GenBank/DDBJ databases">
        <title>WGS assembly of Glycine max.</title>
        <authorList>
            <person name="Schmutz J."/>
            <person name="Cannon S."/>
            <person name="Schlueter J."/>
            <person name="Ma J."/>
            <person name="Mitros T."/>
            <person name="Nelson W."/>
            <person name="Hyten D."/>
            <person name="Song Q."/>
            <person name="Thelen J."/>
            <person name="Cheng J."/>
            <person name="Xu D."/>
            <person name="Hellsten U."/>
            <person name="May G."/>
            <person name="Yu Y."/>
            <person name="Sakurai T."/>
            <person name="Umezawa T."/>
            <person name="Bhattacharyya M."/>
            <person name="Sandhu D."/>
            <person name="Valliyodan B."/>
            <person name="Lindquist E."/>
            <person name="Peto M."/>
            <person name="Grant D."/>
            <person name="Shu S."/>
            <person name="Goodstein D."/>
            <person name="Barry K."/>
            <person name="Futrell-Griggs M."/>
            <person name="Abernathy B."/>
            <person name="Du J."/>
            <person name="Tian Z."/>
            <person name="Zhu L."/>
            <person name="Gill N."/>
            <person name="Joshi T."/>
            <person name="Libault M."/>
            <person name="Sethuraman A."/>
            <person name="Zhang X."/>
            <person name="Shinozaki K."/>
            <person name="Nguyen H."/>
            <person name="Wing R."/>
            <person name="Cregan P."/>
            <person name="Specht J."/>
            <person name="Grimwood J."/>
            <person name="Rokhsar D."/>
            <person name="Stacey G."/>
            <person name="Shoemaker R."/>
            <person name="Jackson S."/>
        </authorList>
    </citation>
    <scope>NUCLEOTIDE SEQUENCE</scope>
    <source>
        <tissue evidence="2">Callus</tissue>
    </source>
</reference>
<feature type="region of interest" description="Disordered" evidence="1">
    <location>
        <begin position="35"/>
        <end position="96"/>
    </location>
</feature>
<dbReference type="EMBL" id="CM000837">
    <property type="protein sequence ID" value="KRH61039.1"/>
    <property type="molecule type" value="Genomic_DNA"/>
</dbReference>
<dbReference type="EnsemblPlants" id="KRH61039">
    <property type="protein sequence ID" value="KRH61039"/>
    <property type="gene ID" value="GLYMA_04G024100"/>
</dbReference>
<evidence type="ECO:0000313" key="2">
    <source>
        <dbReference type="EMBL" id="KRH61039.1"/>
    </source>
</evidence>
<evidence type="ECO:0000313" key="4">
    <source>
        <dbReference type="Proteomes" id="UP000008827"/>
    </source>
</evidence>
<organism evidence="2">
    <name type="scientific">Glycine max</name>
    <name type="common">Soybean</name>
    <name type="synonym">Glycine hispida</name>
    <dbReference type="NCBI Taxonomy" id="3847"/>
    <lineage>
        <taxon>Eukaryota</taxon>
        <taxon>Viridiplantae</taxon>
        <taxon>Streptophyta</taxon>
        <taxon>Embryophyta</taxon>
        <taxon>Tracheophyta</taxon>
        <taxon>Spermatophyta</taxon>
        <taxon>Magnoliopsida</taxon>
        <taxon>eudicotyledons</taxon>
        <taxon>Gunneridae</taxon>
        <taxon>Pentapetalae</taxon>
        <taxon>rosids</taxon>
        <taxon>fabids</taxon>
        <taxon>Fabales</taxon>
        <taxon>Fabaceae</taxon>
        <taxon>Papilionoideae</taxon>
        <taxon>50 kb inversion clade</taxon>
        <taxon>NPAAA clade</taxon>
        <taxon>indigoferoid/millettioid clade</taxon>
        <taxon>Phaseoleae</taxon>
        <taxon>Glycine</taxon>
        <taxon>Glycine subgen. Soja</taxon>
    </lineage>
</organism>
<dbReference type="PANTHER" id="PTHR33828:SF2">
    <property type="entry name" value="NUCLEOLIN"/>
    <property type="match status" value="1"/>
</dbReference>